<feature type="domain" description="Autotransporter" evidence="3">
    <location>
        <begin position="787"/>
        <end position="1068"/>
    </location>
</feature>
<dbReference type="InterPro" id="IPR036709">
    <property type="entry name" value="Autotransporte_beta_dom_sf"/>
</dbReference>
<proteinExistence type="predicted"/>
<feature type="signal peptide" evidence="2">
    <location>
        <begin position="1"/>
        <end position="20"/>
    </location>
</feature>
<dbReference type="AlphaFoldDB" id="A0A2T5GMG0"/>
<gene>
    <name evidence="4" type="ORF">C8J26_2228</name>
</gene>
<evidence type="ECO:0000259" key="3">
    <source>
        <dbReference type="PROSITE" id="PS51208"/>
    </source>
</evidence>
<dbReference type="SMART" id="SM00869">
    <property type="entry name" value="Autotransporter"/>
    <property type="match status" value="1"/>
</dbReference>
<evidence type="ECO:0000313" key="5">
    <source>
        <dbReference type="Proteomes" id="UP000244189"/>
    </source>
</evidence>
<keyword evidence="2" id="KW-0732">Signal</keyword>
<sequence>MRRLLLTTTCLFAIPSSLHAQTVIDTKRTDAVRTSTIKAGAPDNLKIVAAGSVTPTSGTAVTIDSVNSIANEGTIQVTNADGSTGVLANAGTGGGITNAAAGKIIVDESYVATDTDKDGDLDGPFAAGTGRTGIRTAGAYTGAIVNSGAITVKGNESAGIWLGGPLTGAFTHDGQTSVTGDRSTGVRIADVTGNVRLAGTIAAIGQNAVAARVDGDIAGALVVQGALGSTGYRYVTPPADVSKLDADDLLQGGSALVVAGNVSGGIILAVPPKDASTTDTDEDKDGLPDSTEGSAAITSYGAAPAVQIGSATRAVAIGAVAGTGTGFGLIVDGGIAGSGVYGGIEGNGLAVGGLGGAVTIAGGIGVNGTVAATANGASATALELGRGASTPEIRNAGTISAAGGGTTASVSTAVLVDSGASVGTIRNSGTIKATAQAADGTAIGIIDRSGTVTLVENSGAIGASGALATSERNVAIDLSATTTGTIVRQTAVATGIAAPAIVGDVRFGSGNDVFEVADGTVAGIARFGSGTNRLALSGDAIFTGGTVFGAGNDTLALAGTSVFSGAADFGGGSDTLTLGGTSRFSGTLANAGGLAVAVTGGTLDITKAASIASLSVGGGGVLAVTLDKTGGTGTMIQVAGTASFDQDSKLALKLTSVVDAEGRYVVLKAGTLTGAANLTATTTLLPFLYKGSIATGTGNDLAVDVARKSATELGFNRSQASAYDAVYKALGNDAKVGGAFLNITDGDAFRGSVRQMLPDHAGGTFEAVTMGSRATARVLADPHGPFKDEGSWGYWVTQVAWGTSKSVADTAGYDISGWGVSAGAEYKTGVGNFGTSLAYLNGQDADDGTDNEVRSGQYELAGYWRGHWGDLQANARVSGAKITFDGTRHFTGAIGSEVVDRTSRGDWNGTLYSASSGISWDGGKGIFVFRPVLAIDYYKLKEDGYRETGGGKAIDLVVQSRTSDELAVTASTALGLNFGGTSPDEGWFRVEAEGGRRELVGGGLGATSASFEGGQSFTLTPEERTSGWVGKLRAVGGGAAFRMGGEFGAEQQQGRVALSLRASLQIGL</sequence>
<dbReference type="EMBL" id="QAOG01000003">
    <property type="protein sequence ID" value="PTQ60516.1"/>
    <property type="molecule type" value="Genomic_DNA"/>
</dbReference>
<evidence type="ECO:0000256" key="1">
    <source>
        <dbReference type="SAM" id="MobiDB-lite"/>
    </source>
</evidence>
<dbReference type="Gene3D" id="2.40.128.130">
    <property type="entry name" value="Autotransporter beta-domain"/>
    <property type="match status" value="1"/>
</dbReference>
<evidence type="ECO:0000313" key="4">
    <source>
        <dbReference type="EMBL" id="PTQ60516.1"/>
    </source>
</evidence>
<comment type="caution">
    <text evidence="4">The sequence shown here is derived from an EMBL/GenBank/DDBJ whole genome shotgun (WGS) entry which is preliminary data.</text>
</comment>
<name>A0A2T5GMG0_9SPHN</name>
<dbReference type="InterPro" id="IPR005546">
    <property type="entry name" value="Autotransporte_beta"/>
</dbReference>
<keyword evidence="5" id="KW-1185">Reference proteome</keyword>
<dbReference type="PROSITE" id="PS51208">
    <property type="entry name" value="AUTOTRANSPORTER"/>
    <property type="match status" value="1"/>
</dbReference>
<dbReference type="SUPFAM" id="SSF103515">
    <property type="entry name" value="Autotransporter"/>
    <property type="match status" value="1"/>
</dbReference>
<reference evidence="4 5" key="1">
    <citation type="submission" date="2018-04" db="EMBL/GenBank/DDBJ databases">
        <title>Genomic Encyclopedia of Type Strains, Phase III (KMG-III): the genomes of soil and plant-associated and newly described type strains.</title>
        <authorList>
            <person name="Whitman W."/>
        </authorList>
    </citation>
    <scope>NUCLEOTIDE SEQUENCE [LARGE SCALE GENOMIC DNA]</scope>
    <source>
        <strain evidence="4 5">MA101b</strain>
    </source>
</reference>
<feature type="chain" id="PRO_5015617582" description="Autotransporter domain-containing protein" evidence="2">
    <location>
        <begin position="21"/>
        <end position="1068"/>
    </location>
</feature>
<protein>
    <recommendedName>
        <fullName evidence="3">Autotransporter domain-containing protein</fullName>
    </recommendedName>
</protein>
<accession>A0A2T5GMG0</accession>
<dbReference type="RefSeq" id="WP_107957965.1">
    <property type="nucleotide sequence ID" value="NZ_QAOG01000003.1"/>
</dbReference>
<dbReference type="Proteomes" id="UP000244189">
    <property type="component" value="Unassembled WGS sequence"/>
</dbReference>
<feature type="region of interest" description="Disordered" evidence="1">
    <location>
        <begin position="271"/>
        <end position="293"/>
    </location>
</feature>
<evidence type="ECO:0000256" key="2">
    <source>
        <dbReference type="SAM" id="SignalP"/>
    </source>
</evidence>
<organism evidence="4 5">
    <name type="scientific">Sphingomonas aurantiaca</name>
    <dbReference type="NCBI Taxonomy" id="185949"/>
    <lineage>
        <taxon>Bacteria</taxon>
        <taxon>Pseudomonadati</taxon>
        <taxon>Pseudomonadota</taxon>
        <taxon>Alphaproteobacteria</taxon>
        <taxon>Sphingomonadales</taxon>
        <taxon>Sphingomonadaceae</taxon>
        <taxon>Sphingomonas</taxon>
    </lineage>
</organism>